<evidence type="ECO:0000313" key="5">
    <source>
        <dbReference type="Proteomes" id="UP001420932"/>
    </source>
</evidence>
<feature type="transmembrane region" description="Helical" evidence="2">
    <location>
        <begin position="120"/>
        <end position="140"/>
    </location>
</feature>
<proteinExistence type="predicted"/>
<feature type="domain" description="CNNM transmembrane" evidence="3">
    <location>
        <begin position="1"/>
        <end position="67"/>
    </location>
</feature>
<organism evidence="4 5">
    <name type="scientific">Stephania yunnanensis</name>
    <dbReference type="NCBI Taxonomy" id="152371"/>
    <lineage>
        <taxon>Eukaryota</taxon>
        <taxon>Viridiplantae</taxon>
        <taxon>Streptophyta</taxon>
        <taxon>Embryophyta</taxon>
        <taxon>Tracheophyta</taxon>
        <taxon>Spermatophyta</taxon>
        <taxon>Magnoliopsida</taxon>
        <taxon>Ranunculales</taxon>
        <taxon>Menispermaceae</taxon>
        <taxon>Menispermoideae</taxon>
        <taxon>Cissampelideae</taxon>
        <taxon>Stephania</taxon>
    </lineage>
</organism>
<dbReference type="GO" id="GO:0010960">
    <property type="term" value="P:magnesium ion homeostasis"/>
    <property type="evidence" value="ECO:0007669"/>
    <property type="project" value="InterPro"/>
</dbReference>
<dbReference type="InterPro" id="IPR046342">
    <property type="entry name" value="CBS_dom_sf"/>
</dbReference>
<keyword evidence="1 2" id="KW-1133">Transmembrane helix</keyword>
<dbReference type="AlphaFoldDB" id="A0AAP0L421"/>
<evidence type="ECO:0000313" key="4">
    <source>
        <dbReference type="EMBL" id="KAK9164142.1"/>
    </source>
</evidence>
<dbReference type="InterPro" id="IPR002550">
    <property type="entry name" value="CNNM"/>
</dbReference>
<protein>
    <recommendedName>
        <fullName evidence="3">CNNM transmembrane domain-containing protein</fullName>
    </recommendedName>
</protein>
<dbReference type="PANTHER" id="PTHR12064">
    <property type="entry name" value="METAL TRANSPORTER CNNM"/>
    <property type="match status" value="1"/>
</dbReference>
<dbReference type="Gene3D" id="3.10.580.10">
    <property type="entry name" value="CBS-domain"/>
    <property type="match status" value="1"/>
</dbReference>
<dbReference type="Proteomes" id="UP001420932">
    <property type="component" value="Unassembled WGS sequence"/>
</dbReference>
<keyword evidence="1 2" id="KW-0812">Transmembrane</keyword>
<comment type="caution">
    <text evidence="4">The sequence shown here is derived from an EMBL/GenBank/DDBJ whole genome shotgun (WGS) entry which is preliminary data.</text>
</comment>
<dbReference type="GO" id="GO:0030026">
    <property type="term" value="P:intracellular manganese ion homeostasis"/>
    <property type="evidence" value="ECO:0007669"/>
    <property type="project" value="TreeGrafter"/>
</dbReference>
<sequence length="159" mass="17462">MKVGALAAPLVRVLLLLFFPIAYPISKVLDWMLGKGHAVLLRRAELKTFVDFHGNEAGKGGDLTHDETTIIAGALELTEKTAKDAMTPISKAFTLDLDGTLDQQTLTSIMTNGHSRVPVYAGNTTNIVGLLLVSLSLYAYKLHVYQRIFFANVRGFVWD</sequence>
<evidence type="ECO:0000259" key="3">
    <source>
        <dbReference type="PROSITE" id="PS51846"/>
    </source>
</evidence>
<dbReference type="GO" id="GO:0016020">
    <property type="term" value="C:membrane"/>
    <property type="evidence" value="ECO:0007669"/>
    <property type="project" value="UniProtKB-UniRule"/>
</dbReference>
<evidence type="ECO:0000256" key="1">
    <source>
        <dbReference type="PROSITE-ProRule" id="PRU01193"/>
    </source>
</evidence>
<dbReference type="EMBL" id="JBBNAF010000002">
    <property type="protein sequence ID" value="KAK9164142.1"/>
    <property type="molecule type" value="Genomic_DNA"/>
</dbReference>
<reference evidence="4 5" key="1">
    <citation type="submission" date="2024-01" db="EMBL/GenBank/DDBJ databases">
        <title>Genome assemblies of Stephania.</title>
        <authorList>
            <person name="Yang L."/>
        </authorList>
    </citation>
    <scope>NUCLEOTIDE SEQUENCE [LARGE SCALE GENOMIC DNA]</scope>
    <source>
        <strain evidence="4">YNDBR</strain>
        <tissue evidence="4">Leaf</tissue>
    </source>
</reference>
<dbReference type="InterPro" id="IPR045095">
    <property type="entry name" value="ACDP"/>
</dbReference>
<accession>A0AAP0L421</accession>
<keyword evidence="5" id="KW-1185">Reference proteome</keyword>
<dbReference type="SUPFAM" id="SSF54631">
    <property type="entry name" value="CBS-domain pair"/>
    <property type="match status" value="1"/>
</dbReference>
<keyword evidence="1 2" id="KW-0472">Membrane</keyword>
<dbReference type="GO" id="GO:0005737">
    <property type="term" value="C:cytoplasm"/>
    <property type="evidence" value="ECO:0007669"/>
    <property type="project" value="TreeGrafter"/>
</dbReference>
<evidence type="ECO:0000256" key="2">
    <source>
        <dbReference type="SAM" id="Phobius"/>
    </source>
</evidence>
<gene>
    <name evidence="4" type="ORF">Syun_005044</name>
</gene>
<dbReference type="PANTHER" id="PTHR12064:SF76">
    <property type="entry name" value="CNNM TRANSMEMBRANE DOMAIN-CONTAINING PROTEIN"/>
    <property type="match status" value="1"/>
</dbReference>
<name>A0AAP0L421_9MAGN</name>
<dbReference type="PROSITE" id="PS51846">
    <property type="entry name" value="CNNM"/>
    <property type="match status" value="1"/>
</dbReference>